<reference evidence="6 7" key="1">
    <citation type="submission" date="2018-06" db="EMBL/GenBank/DDBJ databases">
        <authorList>
            <consortium name="Pathogen Informatics"/>
            <person name="Doyle S."/>
        </authorList>
    </citation>
    <scope>NUCLEOTIDE SEQUENCE [LARGE SCALE GENOMIC DNA]</scope>
    <source>
        <strain evidence="6 7">NCTC4824</strain>
    </source>
</reference>
<dbReference type="GO" id="GO:0005886">
    <property type="term" value="C:plasma membrane"/>
    <property type="evidence" value="ECO:0007669"/>
    <property type="project" value="TreeGrafter"/>
</dbReference>
<evidence type="ECO:0000256" key="3">
    <source>
        <dbReference type="ARBA" id="ARBA00022801"/>
    </source>
</evidence>
<comment type="catalytic activity">
    <reaction evidence="4">
        <text>D-galactosamine 6-phosphate + H2O = D-tagatopyranose 1-phosphate + NH4(+)</text>
        <dbReference type="Rhea" id="RHEA:47680"/>
        <dbReference type="ChEBI" id="CHEBI:15377"/>
        <dbReference type="ChEBI" id="CHEBI:28938"/>
        <dbReference type="ChEBI" id="CHEBI:71674"/>
        <dbReference type="ChEBI" id="CHEBI:138150"/>
    </reaction>
</comment>
<dbReference type="STRING" id="1348624.GCA_001591545_02947"/>
<comment type="similarity">
    <text evidence="1">Belongs to the SIS family. AgaS subfamily.</text>
</comment>
<accession>A0A2X4WZX2</accession>
<keyword evidence="2" id="KW-0677">Repeat</keyword>
<dbReference type="Pfam" id="PF01380">
    <property type="entry name" value="SIS"/>
    <property type="match status" value="2"/>
</dbReference>
<dbReference type="EMBL" id="LS483476">
    <property type="protein sequence ID" value="SQI63240.1"/>
    <property type="molecule type" value="Genomic_DNA"/>
</dbReference>
<dbReference type="InterPro" id="IPR046348">
    <property type="entry name" value="SIS_dom_sf"/>
</dbReference>
<evidence type="ECO:0000256" key="4">
    <source>
        <dbReference type="ARBA" id="ARBA00029292"/>
    </source>
</evidence>
<name>A0A2X4WZX2_LEDLE</name>
<dbReference type="GO" id="GO:0097367">
    <property type="term" value="F:carbohydrate derivative binding"/>
    <property type="evidence" value="ECO:0007669"/>
    <property type="project" value="InterPro"/>
</dbReference>
<dbReference type="RefSeq" id="WP_066143665.1">
    <property type="nucleotide sequence ID" value="NZ_CBCSGM010000004.1"/>
</dbReference>
<dbReference type="Proteomes" id="UP000249134">
    <property type="component" value="Chromosome 1"/>
</dbReference>
<dbReference type="AlphaFoldDB" id="A0A2X4WZX2"/>
<dbReference type="CDD" id="cd05008">
    <property type="entry name" value="SIS_GlmS_GlmD_1"/>
    <property type="match status" value="1"/>
</dbReference>
<keyword evidence="3" id="KW-0378">Hydrolase</keyword>
<keyword evidence="7" id="KW-1185">Reference proteome</keyword>
<dbReference type="GO" id="GO:1901135">
    <property type="term" value="P:carbohydrate derivative metabolic process"/>
    <property type="evidence" value="ECO:0007669"/>
    <property type="project" value="InterPro"/>
</dbReference>
<protein>
    <submittedName>
        <fullName evidence="6">Tagatose-6-phosphate ketose/aldose isomerase</fullName>
        <ecNumber evidence="6">5.3.1.-</ecNumber>
    </submittedName>
</protein>
<evidence type="ECO:0000313" key="6">
    <source>
        <dbReference type="EMBL" id="SQI63240.1"/>
    </source>
</evidence>
<organism evidence="6 7">
    <name type="scientific">Lederbergia lenta</name>
    <name type="common">Bacillus lentus</name>
    <dbReference type="NCBI Taxonomy" id="1467"/>
    <lineage>
        <taxon>Bacteria</taxon>
        <taxon>Bacillati</taxon>
        <taxon>Bacillota</taxon>
        <taxon>Bacilli</taxon>
        <taxon>Bacillales</taxon>
        <taxon>Bacillaceae</taxon>
        <taxon>Lederbergia</taxon>
    </lineage>
</organism>
<dbReference type="Gene3D" id="3.40.50.10490">
    <property type="entry name" value="Glucose-6-phosphate isomerase like protein, domain 1"/>
    <property type="match status" value="2"/>
</dbReference>
<dbReference type="GO" id="GO:0016853">
    <property type="term" value="F:isomerase activity"/>
    <property type="evidence" value="ECO:0007669"/>
    <property type="project" value="UniProtKB-KW"/>
</dbReference>
<gene>
    <name evidence="6" type="primary">agaS</name>
    <name evidence="6" type="ORF">NCTC4824_03991</name>
</gene>
<dbReference type="EC" id="5.3.1.-" evidence="6"/>
<dbReference type="GO" id="GO:0009401">
    <property type="term" value="P:phosphoenolpyruvate-dependent sugar phosphotransferase system"/>
    <property type="evidence" value="ECO:0007669"/>
    <property type="project" value="TreeGrafter"/>
</dbReference>
<dbReference type="GO" id="GO:0016787">
    <property type="term" value="F:hydrolase activity"/>
    <property type="evidence" value="ECO:0007669"/>
    <property type="project" value="UniProtKB-KW"/>
</dbReference>
<dbReference type="CDD" id="cd05010">
    <property type="entry name" value="SIS_AgaS_like"/>
    <property type="match status" value="1"/>
</dbReference>
<dbReference type="InterPro" id="IPR035464">
    <property type="entry name" value="SIS_AgaS"/>
</dbReference>
<evidence type="ECO:0000313" key="7">
    <source>
        <dbReference type="Proteomes" id="UP000249134"/>
    </source>
</evidence>
<dbReference type="PANTHER" id="PTHR32502:SF3">
    <property type="entry name" value="D-GALACTOSAMINE-6-PHOSPHATE DEAMINASE AGAS-RELATED"/>
    <property type="match status" value="1"/>
</dbReference>
<evidence type="ECO:0000259" key="5">
    <source>
        <dbReference type="PROSITE" id="PS51464"/>
    </source>
</evidence>
<dbReference type="InterPro" id="IPR050303">
    <property type="entry name" value="GatZ_KbaZ_carbometab"/>
</dbReference>
<dbReference type="PANTHER" id="PTHR32502">
    <property type="entry name" value="N-ACETYLGALACTOSAMINE PERMEASE II COMPONENT-RELATED"/>
    <property type="match status" value="1"/>
</dbReference>
<dbReference type="PROSITE" id="PS51464">
    <property type="entry name" value="SIS"/>
    <property type="match status" value="2"/>
</dbReference>
<keyword evidence="6" id="KW-0413">Isomerase</keyword>
<proteinExistence type="inferred from homology"/>
<feature type="domain" description="SIS" evidence="5">
    <location>
        <begin position="39"/>
        <end position="196"/>
    </location>
</feature>
<dbReference type="InterPro" id="IPR035466">
    <property type="entry name" value="GlmS/AgaS_SIS"/>
</dbReference>
<dbReference type="InterPro" id="IPR001347">
    <property type="entry name" value="SIS_dom"/>
</dbReference>
<dbReference type="KEGG" id="blen:NCTC4824_03991"/>
<dbReference type="SUPFAM" id="SSF53697">
    <property type="entry name" value="SIS domain"/>
    <property type="match status" value="1"/>
</dbReference>
<evidence type="ECO:0000256" key="1">
    <source>
        <dbReference type="ARBA" id="ARBA00007748"/>
    </source>
</evidence>
<sequence>MSSYQTEKSHTIREIEQQPTLWLKAVKQFSEEKENMKTFLKGIEKKHGTVRVIFTGAGTSAFIGETIYPHVRREIRNRGWEAECISTTNLTAAPYYYLDANIPTVMVSFARSGNSPESIAAVEIAEGMVEDFYEITITCNREGALARRQRGEEEQLVLLLPEEANDKGLAMTSSYSTMMLTALYLFSDDKEKFEQQFEQLAKSGEEMLQASKEVIPQLLEQSFSKLVYLGSGVFEGLSRESSLKFLELTGGKYPTMYDTTLGFRHGPKSFLDQETLSVVFISNNQYTRQYDLDMLIELFNEKNRGPVVAISGIADSEIAKHSDQHLIVSANEELEDMYLAFPYITFAQLFAFEKSLHSGISPDNPSPDGVINRVVQGVHIYPYGEEK</sequence>
<feature type="domain" description="SIS" evidence="5">
    <location>
        <begin position="215"/>
        <end position="365"/>
    </location>
</feature>
<evidence type="ECO:0000256" key="2">
    <source>
        <dbReference type="ARBA" id="ARBA00022737"/>
    </source>
</evidence>